<dbReference type="PROSITE" id="PS00107">
    <property type="entry name" value="PROTEIN_KINASE_ATP"/>
    <property type="match status" value="1"/>
</dbReference>
<dbReference type="PROSITE" id="PS00022">
    <property type="entry name" value="EGF_1"/>
    <property type="match status" value="2"/>
</dbReference>
<keyword evidence="9" id="KW-0418">Kinase</keyword>
<feature type="transmembrane region" description="Helical" evidence="25">
    <location>
        <begin position="813"/>
        <end position="835"/>
    </location>
</feature>
<feature type="disulfide bond" evidence="23">
    <location>
        <begin position="365"/>
        <end position="374"/>
    </location>
</feature>
<keyword evidence="11 25" id="KW-1133">Transmembrane helix</keyword>
<accession>A0A914BG29</accession>
<evidence type="ECO:0000256" key="6">
    <source>
        <dbReference type="ARBA" id="ARBA00022729"/>
    </source>
</evidence>
<feature type="domain" description="Ig-like" evidence="28">
    <location>
        <begin position="242"/>
        <end position="323"/>
    </location>
</feature>
<dbReference type="EC" id="2.7.10.1" evidence="3"/>
<evidence type="ECO:0000256" key="10">
    <source>
        <dbReference type="ARBA" id="ARBA00022840"/>
    </source>
</evidence>
<dbReference type="GO" id="GO:0030154">
    <property type="term" value="P:cell differentiation"/>
    <property type="evidence" value="ECO:0007669"/>
    <property type="project" value="UniProtKB-ARBA"/>
</dbReference>
<dbReference type="SMART" id="SM00408">
    <property type="entry name" value="IGc2"/>
    <property type="match status" value="1"/>
</dbReference>
<feature type="binding site" evidence="20">
    <location>
        <position position="1043"/>
    </location>
    <ligand>
        <name>ATP</name>
        <dbReference type="ChEBI" id="CHEBI:30616"/>
    </ligand>
</feature>
<evidence type="ECO:0000256" key="16">
    <source>
        <dbReference type="ARBA" id="ARBA00023180"/>
    </source>
</evidence>
<dbReference type="Pfam" id="PF07714">
    <property type="entry name" value="PK_Tyr_Ser-Thr"/>
    <property type="match status" value="1"/>
</dbReference>
<dbReference type="InterPro" id="IPR002049">
    <property type="entry name" value="LE_dom"/>
</dbReference>
<evidence type="ECO:0000256" key="13">
    <source>
        <dbReference type="ARBA" id="ARBA00023137"/>
    </source>
</evidence>
<evidence type="ECO:0000256" key="8">
    <source>
        <dbReference type="ARBA" id="ARBA00022741"/>
    </source>
</evidence>
<dbReference type="FunFam" id="1.10.510.10:FF:000554">
    <property type="entry name" value="Predicted protein"/>
    <property type="match status" value="1"/>
</dbReference>
<dbReference type="SUPFAM" id="SSF56112">
    <property type="entry name" value="Protein kinase-like (PK-like)"/>
    <property type="match status" value="1"/>
</dbReference>
<dbReference type="SMART" id="SM00409">
    <property type="entry name" value="IG"/>
    <property type="match status" value="1"/>
</dbReference>
<dbReference type="PROSITE" id="PS01186">
    <property type="entry name" value="EGF_2"/>
    <property type="match status" value="1"/>
</dbReference>
<dbReference type="Proteomes" id="UP000887568">
    <property type="component" value="Unplaced"/>
</dbReference>
<comment type="subcellular location">
    <subcellularLocation>
        <location evidence="1">Membrane</location>
        <topology evidence="1">Single-pass type I membrane protein</topology>
    </subcellularLocation>
</comment>
<evidence type="ECO:0000256" key="1">
    <source>
        <dbReference type="ARBA" id="ARBA00004479"/>
    </source>
</evidence>
<dbReference type="Gene3D" id="2.170.300.10">
    <property type="entry name" value="Tie2 ligand-binding domain superfamily"/>
    <property type="match status" value="1"/>
</dbReference>
<dbReference type="GO" id="GO:0007169">
    <property type="term" value="P:cell surface receptor protein tyrosine kinase signaling pathway"/>
    <property type="evidence" value="ECO:0007669"/>
    <property type="project" value="TreeGrafter"/>
</dbReference>
<dbReference type="AlphaFoldDB" id="A0A914BG29"/>
<dbReference type="Gene3D" id="3.30.200.20">
    <property type="entry name" value="Phosphorylase Kinase, domain 1"/>
    <property type="match status" value="1"/>
</dbReference>
<evidence type="ECO:0000259" key="29">
    <source>
        <dbReference type="PROSITE" id="PS50853"/>
    </source>
</evidence>
<evidence type="ECO:0000313" key="30">
    <source>
        <dbReference type="EnsemblMetazoa" id="XP_038074861.1"/>
    </source>
</evidence>
<feature type="binding site" evidence="24">
    <location>
        <position position="932"/>
    </location>
    <ligand>
        <name>ATP</name>
        <dbReference type="ChEBI" id="CHEBI:30616"/>
    </ligand>
</feature>
<keyword evidence="13" id="KW-0829">Tyrosine-protein kinase</keyword>
<evidence type="ECO:0000256" key="23">
    <source>
        <dbReference type="PROSITE-ProRule" id="PRU00076"/>
    </source>
</evidence>
<dbReference type="InterPro" id="IPR057598">
    <property type="entry name" value="Fn3_PTPRU"/>
</dbReference>
<keyword evidence="6" id="KW-0732">Signal</keyword>
<keyword evidence="23" id="KW-0245">EGF-like domain</keyword>
<keyword evidence="21" id="KW-0479">Metal-binding</keyword>
<evidence type="ECO:0000256" key="14">
    <source>
        <dbReference type="ARBA" id="ARBA00023157"/>
    </source>
</evidence>
<evidence type="ECO:0000256" key="21">
    <source>
        <dbReference type="PIRSR" id="PIRSR000615-3"/>
    </source>
</evidence>
<evidence type="ECO:0000256" key="2">
    <source>
        <dbReference type="ARBA" id="ARBA00006692"/>
    </source>
</evidence>
<comment type="catalytic activity">
    <reaction evidence="18">
        <text>L-tyrosyl-[protein] + ATP = O-phospho-L-tyrosyl-[protein] + ADP + H(+)</text>
        <dbReference type="Rhea" id="RHEA:10596"/>
        <dbReference type="Rhea" id="RHEA-COMP:10136"/>
        <dbReference type="Rhea" id="RHEA-COMP:20101"/>
        <dbReference type="ChEBI" id="CHEBI:15378"/>
        <dbReference type="ChEBI" id="CHEBI:30616"/>
        <dbReference type="ChEBI" id="CHEBI:46858"/>
        <dbReference type="ChEBI" id="CHEBI:61978"/>
        <dbReference type="ChEBI" id="CHEBI:456216"/>
        <dbReference type="EC" id="2.7.10.1"/>
    </reaction>
</comment>
<evidence type="ECO:0000259" key="28">
    <source>
        <dbReference type="PROSITE" id="PS50835"/>
    </source>
</evidence>
<dbReference type="FunFam" id="2.60.40.10:FF:000028">
    <property type="entry name" value="Neuronal cell adhesion molecule"/>
    <property type="match status" value="1"/>
</dbReference>
<dbReference type="CDD" id="cd00192">
    <property type="entry name" value="PTKc"/>
    <property type="match status" value="1"/>
</dbReference>
<dbReference type="Pfam" id="PF23144">
    <property type="entry name" value="Fn3_PTPRU"/>
    <property type="match status" value="1"/>
</dbReference>
<dbReference type="PROSITE" id="PS50026">
    <property type="entry name" value="EGF_3"/>
    <property type="match status" value="1"/>
</dbReference>
<keyword evidence="10 20" id="KW-0067">ATP-binding</keyword>
<comment type="similarity">
    <text evidence="2">Belongs to the protein kinase superfamily. CAMK Ser/Thr protein kinase family.</text>
</comment>
<evidence type="ECO:0000256" key="9">
    <source>
        <dbReference type="ARBA" id="ARBA00022777"/>
    </source>
</evidence>
<dbReference type="InterPro" id="IPR000719">
    <property type="entry name" value="Prot_kinase_dom"/>
</dbReference>
<dbReference type="EnsemblMetazoa" id="XM_038218933.1">
    <property type="protein sequence ID" value="XP_038074861.1"/>
    <property type="gene ID" value="LOC119742762"/>
</dbReference>
<dbReference type="InterPro" id="IPR020635">
    <property type="entry name" value="Tyr_kinase_cat_dom"/>
</dbReference>
<comment type="caution">
    <text evidence="23">Lacks conserved residue(s) required for the propagation of feature annotation.</text>
</comment>
<dbReference type="InterPro" id="IPR013783">
    <property type="entry name" value="Ig-like_fold"/>
</dbReference>
<dbReference type="GeneID" id="119742762"/>
<dbReference type="InterPro" id="IPR003961">
    <property type="entry name" value="FN3_dom"/>
</dbReference>
<dbReference type="FunFam" id="2.170.300.10:FF:000003">
    <property type="entry name" value="tyrosine-protein kinase receptor Tie-1 isoform X1"/>
    <property type="match status" value="1"/>
</dbReference>
<dbReference type="SMART" id="SM00060">
    <property type="entry name" value="FN3"/>
    <property type="match status" value="2"/>
</dbReference>
<dbReference type="InterPro" id="IPR008266">
    <property type="entry name" value="Tyr_kinase_AS"/>
</dbReference>
<proteinExistence type="inferred from homology"/>
<dbReference type="InterPro" id="IPR003598">
    <property type="entry name" value="Ig_sub2"/>
</dbReference>
<organism evidence="30 31">
    <name type="scientific">Patiria miniata</name>
    <name type="common">Bat star</name>
    <name type="synonym">Asterina miniata</name>
    <dbReference type="NCBI Taxonomy" id="46514"/>
    <lineage>
        <taxon>Eukaryota</taxon>
        <taxon>Metazoa</taxon>
        <taxon>Echinodermata</taxon>
        <taxon>Eleutherozoa</taxon>
        <taxon>Asterozoa</taxon>
        <taxon>Asteroidea</taxon>
        <taxon>Valvatacea</taxon>
        <taxon>Valvatida</taxon>
        <taxon>Asterinidae</taxon>
        <taxon>Patiria</taxon>
    </lineage>
</organism>
<dbReference type="InterPro" id="IPR017441">
    <property type="entry name" value="Protein_kinase_ATP_BS"/>
</dbReference>
<evidence type="ECO:0000256" key="3">
    <source>
        <dbReference type="ARBA" id="ARBA00011902"/>
    </source>
</evidence>
<dbReference type="SUPFAM" id="SSF48726">
    <property type="entry name" value="Immunoglobulin"/>
    <property type="match status" value="1"/>
</dbReference>
<dbReference type="PANTHER" id="PTHR24416:SF613">
    <property type="entry name" value="RECEPTOR PROTEIN-TYROSINE KINASE"/>
    <property type="match status" value="1"/>
</dbReference>
<evidence type="ECO:0000313" key="31">
    <source>
        <dbReference type="Proteomes" id="UP000887568"/>
    </source>
</evidence>
<keyword evidence="21" id="KW-0460">Magnesium</keyword>
<evidence type="ECO:0000256" key="17">
    <source>
        <dbReference type="ARBA" id="ARBA00023319"/>
    </source>
</evidence>
<sequence length="1197" mass="131315">MDLRLVASIQWYKETFNTDAAKTNPWWRLDLEATYCLRNITIVNRQDYTCDDQPGSDCAPRIAGAVVRAGLNPDRVSNRAIGTVTLEQAIDRTRPIEIIADPAVTARYVSVDLPGTNKIIHMREVMVGEYVDNEGGGGEVDFTLVTNPALLGQTGDDDAIIAAYKGPNDISADVSFGRQVTTGGSSNDLPSVTNQLQDPLLGCQVRKLNLPEEGGIDRTGVFYCEATRAGRMNTRIQTIILPKDGVVHIRPVSRMQIANVGESVQLEMRNVNSPNTNYRWRHNGGDVITSWNGQLTVSIDDVAVSDGGIYGCFVSGQEDQQLHGIMRLIVRGCPAGMWDPPLCLNTCRRCFNGGVCDEETGRCICAPGFSGENCQQVFGRNVFGQNAGQKCSNSTDPHDAACRGRLFCLADPYGCSCAAGFTGLDCMQECLEGKYGADCKQTCHCVPGDTCSKDTGECSNGVCDSSFIGINCQCLKPSAPVNVNIQNVDDVSITVTWSPSSSPNGNITNYDIAYWKSVDAGTQTLRNNVGVTPLVYRLDGLEMSTTYHIQVRAKTSAGAGLWSNTVTAFTQIGVPGFVRNLRPTNITDSSISLEWDEPLDPMGQIAGYTVKYRVVQRPYEENFVAGSEYTGTDVDGPRYDNNALEPGTEYEFGVSARNQENTGKQTTRRVFTKPLNDIPQPLPVRTFPEETTDTTVTIGLTGVDSKYIASYVIRVQREFSVAKREALVPIHHRDSADDYITAEIPNADVTMPFTVGDSSMHGGYYNAPLITGASYRISVGAVSKVNNMEANVRFSDPLSVTAGKTDAPIEVPIIAVIVLGVLLAIAVCVIIGCVVRRKRSHNGTPTPRHGGTEELDLSVISKSNARGIESPIAEDIETDINEDVGLPSWAKRLEIQWQNLTIEDTVLGKGNFGVVRAGRLQIRGVVSKVAIKTLIREVTTAASENFLAEFKTMARIKPHPNVVGLMGACLHEAILYVALEYLPNGNLRDYLRSTRPRQQEAMRSDDGVSPLTSSNLLTFGIDIARGMNHLSDSGVIHRDLAARNILLGEDLTAKISDFGLSRREDIYVQQSHTKVPYRWLAIESLTRQVYKSKSDVWSFGIVLWEIATFGATPYPEIQMKSLAERLQEGYRMPKPENCADEIYDLMMKCWQPRPSQRPSFKEITAALQKMNDPSDENIYVIPSLFANHVIKPEFDDN</sequence>
<dbReference type="CDD" id="cd00055">
    <property type="entry name" value="EGF_Lam"/>
    <property type="match status" value="1"/>
</dbReference>
<keyword evidence="17" id="KW-0393">Immunoglobulin domain</keyword>
<dbReference type="Gene3D" id="2.60.40.10">
    <property type="entry name" value="Immunoglobulins"/>
    <property type="match status" value="3"/>
</dbReference>
<evidence type="ECO:0000256" key="15">
    <source>
        <dbReference type="ARBA" id="ARBA00023170"/>
    </source>
</evidence>
<dbReference type="PROSITE" id="PS00109">
    <property type="entry name" value="PROTEIN_KINASE_TYR"/>
    <property type="match status" value="1"/>
</dbReference>
<evidence type="ECO:0000259" key="27">
    <source>
        <dbReference type="PROSITE" id="PS50026"/>
    </source>
</evidence>
<dbReference type="InterPro" id="IPR011009">
    <property type="entry name" value="Kinase-like_dom_sf"/>
</dbReference>
<keyword evidence="7" id="KW-0677">Repeat</keyword>
<dbReference type="Gene3D" id="2.60.120.260">
    <property type="entry name" value="Galactose-binding domain-like"/>
    <property type="match status" value="1"/>
</dbReference>
<dbReference type="PANTHER" id="PTHR24416">
    <property type="entry name" value="TYROSINE-PROTEIN KINASE RECEPTOR"/>
    <property type="match status" value="1"/>
</dbReference>
<dbReference type="InterPro" id="IPR050122">
    <property type="entry name" value="RTK"/>
</dbReference>
<feature type="domain" description="Fibronectin type-III" evidence="29">
    <location>
        <begin position="479"/>
        <end position="573"/>
    </location>
</feature>
<dbReference type="OrthoDB" id="544350at2759"/>
<dbReference type="PRINTS" id="PR00109">
    <property type="entry name" value="TYRKINASE"/>
</dbReference>
<dbReference type="SMART" id="SM00181">
    <property type="entry name" value="EGF"/>
    <property type="match status" value="3"/>
</dbReference>
<dbReference type="RefSeq" id="XP_038074861.1">
    <property type="nucleotide sequence ID" value="XM_038218933.1"/>
</dbReference>
<dbReference type="CDD" id="cd12087">
    <property type="entry name" value="TM_EGFR-like"/>
    <property type="match status" value="1"/>
</dbReference>
<dbReference type="InterPro" id="IPR001245">
    <property type="entry name" value="Ser-Thr/Tyr_kinase_cat_dom"/>
</dbReference>
<keyword evidence="16" id="KW-0325">Glycoprotein</keyword>
<dbReference type="InterPro" id="IPR000742">
    <property type="entry name" value="EGF"/>
</dbReference>
<keyword evidence="5 25" id="KW-0812">Transmembrane</keyword>
<feature type="domain" description="Fibronectin type-III" evidence="29">
    <location>
        <begin position="577"/>
        <end position="676"/>
    </location>
</feature>
<dbReference type="Gene3D" id="1.10.510.10">
    <property type="entry name" value="Transferase(Phosphotransferase) domain 1"/>
    <property type="match status" value="1"/>
</dbReference>
<dbReference type="PROSITE" id="PS50011">
    <property type="entry name" value="PROTEIN_KINASE_DOM"/>
    <property type="match status" value="1"/>
</dbReference>
<keyword evidence="14 23" id="KW-1015">Disulfide bond</keyword>
<dbReference type="Pfam" id="PF00041">
    <property type="entry name" value="fn3"/>
    <property type="match status" value="2"/>
</dbReference>
<name>A0A914BG29_PATMI</name>
<dbReference type="InterPro" id="IPR036116">
    <property type="entry name" value="FN3_sf"/>
</dbReference>
<dbReference type="PROSITE" id="PS50853">
    <property type="entry name" value="FN3"/>
    <property type="match status" value="2"/>
</dbReference>
<evidence type="ECO:0000256" key="12">
    <source>
        <dbReference type="ARBA" id="ARBA00023136"/>
    </source>
</evidence>
<dbReference type="InterPro" id="IPR036179">
    <property type="entry name" value="Ig-like_dom_sf"/>
</dbReference>
<feature type="domain" description="Protein kinase" evidence="26">
    <location>
        <begin position="901"/>
        <end position="1180"/>
    </location>
</feature>
<dbReference type="InterPro" id="IPR003599">
    <property type="entry name" value="Ig_sub"/>
</dbReference>
<feature type="binding site" evidence="21">
    <location>
        <position position="1044"/>
    </location>
    <ligand>
        <name>Mg(2+)</name>
        <dbReference type="ChEBI" id="CHEBI:18420"/>
    </ligand>
</feature>
<feature type="active site" description="Proton acceptor" evidence="19">
    <location>
        <position position="1039"/>
    </location>
</feature>
<evidence type="ECO:0000256" key="22">
    <source>
        <dbReference type="PIRSR" id="PIRSR000615-4"/>
    </source>
</evidence>
<keyword evidence="8 20" id="KW-0547">Nucleotide-binding</keyword>
<dbReference type="InterPro" id="IPR007110">
    <property type="entry name" value="Ig-like_dom"/>
</dbReference>
<evidence type="ECO:0000256" key="18">
    <source>
        <dbReference type="ARBA" id="ARBA00051243"/>
    </source>
</evidence>
<evidence type="ECO:0000256" key="5">
    <source>
        <dbReference type="ARBA" id="ARBA00022692"/>
    </source>
</evidence>
<dbReference type="GO" id="GO:0004714">
    <property type="term" value="F:transmembrane receptor protein tyrosine kinase activity"/>
    <property type="evidence" value="ECO:0007669"/>
    <property type="project" value="UniProtKB-EC"/>
</dbReference>
<reference evidence="30" key="1">
    <citation type="submission" date="2022-11" db="UniProtKB">
        <authorList>
            <consortium name="EnsemblMetazoa"/>
        </authorList>
    </citation>
    <scope>IDENTIFICATION</scope>
</reference>
<dbReference type="GO" id="GO:0005886">
    <property type="term" value="C:plasma membrane"/>
    <property type="evidence" value="ECO:0007669"/>
    <property type="project" value="TreeGrafter"/>
</dbReference>
<evidence type="ECO:0000256" key="24">
    <source>
        <dbReference type="PROSITE-ProRule" id="PRU10141"/>
    </source>
</evidence>
<evidence type="ECO:0000256" key="11">
    <source>
        <dbReference type="ARBA" id="ARBA00022989"/>
    </source>
</evidence>
<evidence type="ECO:0000256" key="7">
    <source>
        <dbReference type="ARBA" id="ARBA00022737"/>
    </source>
</evidence>
<dbReference type="InterPro" id="IPR008979">
    <property type="entry name" value="Galactose-bd-like_sf"/>
</dbReference>
<evidence type="ECO:0000256" key="20">
    <source>
        <dbReference type="PIRSR" id="PIRSR000615-2"/>
    </source>
</evidence>
<dbReference type="SUPFAM" id="SSF49265">
    <property type="entry name" value="Fibronectin type III"/>
    <property type="match status" value="1"/>
</dbReference>
<evidence type="ECO:0000256" key="25">
    <source>
        <dbReference type="SAM" id="Phobius"/>
    </source>
</evidence>
<dbReference type="GO" id="GO:0005524">
    <property type="term" value="F:ATP binding"/>
    <property type="evidence" value="ECO:0007669"/>
    <property type="project" value="UniProtKB-UniRule"/>
</dbReference>
<dbReference type="SUPFAM" id="SSF49785">
    <property type="entry name" value="Galactose-binding domain-like"/>
    <property type="match status" value="1"/>
</dbReference>
<feature type="domain" description="EGF-like" evidence="27">
    <location>
        <begin position="344"/>
        <end position="375"/>
    </location>
</feature>
<dbReference type="GO" id="GO:0043235">
    <property type="term" value="C:receptor complex"/>
    <property type="evidence" value="ECO:0007669"/>
    <property type="project" value="TreeGrafter"/>
</dbReference>
<dbReference type="CDD" id="cd00063">
    <property type="entry name" value="FN3"/>
    <property type="match status" value="2"/>
</dbReference>
<evidence type="ECO:0000256" key="4">
    <source>
        <dbReference type="ARBA" id="ARBA00022679"/>
    </source>
</evidence>
<protein>
    <recommendedName>
        <fullName evidence="3">receptor protein-tyrosine kinase</fullName>
        <ecNumber evidence="3">2.7.10.1</ecNumber>
    </recommendedName>
</protein>
<keyword evidence="4" id="KW-0808">Transferase</keyword>
<feature type="site" description="Important for interaction with phosphotyrosine-binding proteins" evidence="22">
    <location>
        <position position="1179"/>
    </location>
</feature>
<feature type="binding site" evidence="21">
    <location>
        <position position="1057"/>
    </location>
    <ligand>
        <name>Mg(2+)</name>
        <dbReference type="ChEBI" id="CHEBI:18420"/>
    </ligand>
</feature>
<dbReference type="PROSITE" id="PS50835">
    <property type="entry name" value="IG_LIKE"/>
    <property type="match status" value="1"/>
</dbReference>
<evidence type="ECO:0000259" key="26">
    <source>
        <dbReference type="PROSITE" id="PS50011"/>
    </source>
</evidence>
<evidence type="ECO:0000256" key="19">
    <source>
        <dbReference type="PIRSR" id="PIRSR000615-1"/>
    </source>
</evidence>
<dbReference type="GO" id="GO:0046872">
    <property type="term" value="F:metal ion binding"/>
    <property type="evidence" value="ECO:0007669"/>
    <property type="project" value="UniProtKB-KW"/>
</dbReference>
<keyword evidence="12 25" id="KW-0472">Membrane</keyword>
<keyword evidence="15" id="KW-0675">Receptor</keyword>
<keyword evidence="31" id="KW-1185">Reference proteome</keyword>
<dbReference type="SMART" id="SM00219">
    <property type="entry name" value="TyrKc"/>
    <property type="match status" value="1"/>
</dbReference>